<name>A0ABX7BPE9_9CAUL</name>
<accession>A0ABX7BPE9</accession>
<organism evidence="1 2">
    <name type="scientific">Brevundimonas vitisensis</name>
    <dbReference type="NCBI Taxonomy" id="2800818"/>
    <lineage>
        <taxon>Bacteria</taxon>
        <taxon>Pseudomonadati</taxon>
        <taxon>Pseudomonadota</taxon>
        <taxon>Alphaproteobacteria</taxon>
        <taxon>Caulobacterales</taxon>
        <taxon>Caulobacteraceae</taxon>
        <taxon>Brevundimonas</taxon>
    </lineage>
</organism>
<evidence type="ECO:0000313" key="2">
    <source>
        <dbReference type="Proteomes" id="UP000595448"/>
    </source>
</evidence>
<evidence type="ECO:0000313" key="1">
    <source>
        <dbReference type="EMBL" id="QQQ19116.1"/>
    </source>
</evidence>
<gene>
    <name evidence="1" type="ORF">JIP62_03055</name>
</gene>
<dbReference type="RefSeq" id="WP_201103467.1">
    <property type="nucleotide sequence ID" value="NZ_CP067977.1"/>
</dbReference>
<evidence type="ECO:0008006" key="3">
    <source>
        <dbReference type="Google" id="ProtNLM"/>
    </source>
</evidence>
<reference evidence="1 2" key="1">
    <citation type="submission" date="2021-01" db="EMBL/GenBank/DDBJ databases">
        <title>Brevundimonas vitis sp. nov., an bacterium isolated from grape (Vitis vinifera).</title>
        <authorList>
            <person name="Jiang L."/>
            <person name="Lee J."/>
        </authorList>
    </citation>
    <scope>NUCLEOTIDE SEQUENCE [LARGE SCALE GENOMIC DNA]</scope>
    <source>
        <strain evidence="1 2">GRTSA-9</strain>
    </source>
</reference>
<sequence>MTAALVASMASLVLVAQEPMDLLTAQACVTDMLIVETALEEGHWTDLPGVNLPPAGSRFRLLGMVMLIDAFATAAEREGIDPATLEPEVMAKVEQAPRATTAREVAALLKREADCFALAGAEEP</sequence>
<dbReference type="EMBL" id="CP067977">
    <property type="protein sequence ID" value="QQQ19116.1"/>
    <property type="molecule type" value="Genomic_DNA"/>
</dbReference>
<keyword evidence="2" id="KW-1185">Reference proteome</keyword>
<proteinExistence type="predicted"/>
<protein>
    <recommendedName>
        <fullName evidence="3">Antifreeze protein</fullName>
    </recommendedName>
</protein>
<dbReference type="Proteomes" id="UP000595448">
    <property type="component" value="Chromosome"/>
</dbReference>